<dbReference type="InterPro" id="IPR036390">
    <property type="entry name" value="WH_DNA-bd_sf"/>
</dbReference>
<evidence type="ECO:0000256" key="3">
    <source>
        <dbReference type="ARBA" id="ARBA00023163"/>
    </source>
</evidence>
<dbReference type="AlphaFoldDB" id="A0A1P8UKR2"/>
<organism evidence="5 6">
    <name type="scientific">Acidihalobacter ferrooxydans</name>
    <dbReference type="NCBI Taxonomy" id="1765967"/>
    <lineage>
        <taxon>Bacteria</taxon>
        <taxon>Pseudomonadati</taxon>
        <taxon>Pseudomonadota</taxon>
        <taxon>Gammaproteobacteria</taxon>
        <taxon>Chromatiales</taxon>
        <taxon>Ectothiorhodospiraceae</taxon>
        <taxon>Acidihalobacter</taxon>
    </lineage>
</organism>
<sequence>MSTQTGEQLGALLAETSRVWRHRLDVRLRPLGLSQTRWILILQLSKAEGGLAQSELATRLGISQASLSAQIERMVRDGWVERHASAGDRRCKTINLTEQARSLSRSIRQTAATLRDELLEGLAEDDIAACEQVLKHILQRAQSL</sequence>
<dbReference type="Gene3D" id="1.10.10.10">
    <property type="entry name" value="Winged helix-like DNA-binding domain superfamily/Winged helix DNA-binding domain"/>
    <property type="match status" value="1"/>
</dbReference>
<dbReference type="SMART" id="SM00347">
    <property type="entry name" value="HTH_MARR"/>
    <property type="match status" value="1"/>
</dbReference>
<dbReference type="RefSeq" id="WP_076838095.1">
    <property type="nucleotide sequence ID" value="NZ_CP019434.1"/>
</dbReference>
<evidence type="ECO:0000313" key="5">
    <source>
        <dbReference type="EMBL" id="APZ44395.1"/>
    </source>
</evidence>
<dbReference type="PRINTS" id="PR00598">
    <property type="entry name" value="HTHMARR"/>
</dbReference>
<reference evidence="5 6" key="1">
    <citation type="submission" date="2017-01" db="EMBL/GenBank/DDBJ databases">
        <title>Draft sequence of Acidihalobacter ferrooxidans strain DSM 14175 (strain V8).</title>
        <authorList>
            <person name="Khaleque H.N."/>
            <person name="Ramsay J.P."/>
            <person name="Murphy R.J.T."/>
            <person name="Kaksonen A.H."/>
            <person name="Boxall N.J."/>
            <person name="Watkin E.L.J."/>
        </authorList>
    </citation>
    <scope>NUCLEOTIDE SEQUENCE [LARGE SCALE GENOMIC DNA]</scope>
    <source>
        <strain evidence="5 6">V8</strain>
    </source>
</reference>
<evidence type="ECO:0000313" key="6">
    <source>
        <dbReference type="Proteomes" id="UP000243807"/>
    </source>
</evidence>
<dbReference type="Pfam" id="PF12802">
    <property type="entry name" value="MarR_2"/>
    <property type="match status" value="1"/>
</dbReference>
<dbReference type="PROSITE" id="PS01117">
    <property type="entry name" value="HTH_MARR_1"/>
    <property type="match status" value="1"/>
</dbReference>
<keyword evidence="6" id="KW-1185">Reference proteome</keyword>
<dbReference type="GO" id="GO:0003700">
    <property type="term" value="F:DNA-binding transcription factor activity"/>
    <property type="evidence" value="ECO:0007669"/>
    <property type="project" value="InterPro"/>
</dbReference>
<dbReference type="GO" id="GO:0003677">
    <property type="term" value="F:DNA binding"/>
    <property type="evidence" value="ECO:0007669"/>
    <property type="project" value="UniProtKB-KW"/>
</dbReference>
<feature type="domain" description="HTH marR-type" evidence="4">
    <location>
        <begin position="6"/>
        <end position="139"/>
    </location>
</feature>
<dbReference type="STRING" id="1765967.BW247_15930"/>
<dbReference type="InterPro" id="IPR036388">
    <property type="entry name" value="WH-like_DNA-bd_sf"/>
</dbReference>
<dbReference type="InterPro" id="IPR000835">
    <property type="entry name" value="HTH_MarR-typ"/>
</dbReference>
<keyword evidence="3" id="KW-0804">Transcription</keyword>
<protein>
    <recommendedName>
        <fullName evidence="4">HTH marR-type domain-containing protein</fullName>
    </recommendedName>
</protein>
<keyword evidence="2" id="KW-0238">DNA-binding</keyword>
<proteinExistence type="predicted"/>
<evidence type="ECO:0000259" key="4">
    <source>
        <dbReference type="PROSITE" id="PS50995"/>
    </source>
</evidence>
<evidence type="ECO:0000256" key="2">
    <source>
        <dbReference type="ARBA" id="ARBA00023125"/>
    </source>
</evidence>
<accession>A0A1P8UKR2</accession>
<dbReference type="Proteomes" id="UP000243807">
    <property type="component" value="Chromosome"/>
</dbReference>
<dbReference type="EMBL" id="CP019434">
    <property type="protein sequence ID" value="APZ44395.1"/>
    <property type="molecule type" value="Genomic_DNA"/>
</dbReference>
<gene>
    <name evidence="5" type="ORF">BW247_15930</name>
</gene>
<name>A0A1P8UKR2_9GAMM</name>
<dbReference type="PANTHER" id="PTHR42756">
    <property type="entry name" value="TRANSCRIPTIONAL REGULATOR, MARR"/>
    <property type="match status" value="1"/>
</dbReference>
<dbReference type="PANTHER" id="PTHR42756:SF1">
    <property type="entry name" value="TRANSCRIPTIONAL REPRESSOR OF EMRAB OPERON"/>
    <property type="match status" value="1"/>
</dbReference>
<dbReference type="OrthoDB" id="5296557at2"/>
<keyword evidence="1" id="KW-0805">Transcription regulation</keyword>
<dbReference type="InterPro" id="IPR023187">
    <property type="entry name" value="Tscrpt_reg_MarR-type_CS"/>
</dbReference>
<dbReference type="PROSITE" id="PS50995">
    <property type="entry name" value="HTH_MARR_2"/>
    <property type="match status" value="1"/>
</dbReference>
<evidence type="ECO:0000256" key="1">
    <source>
        <dbReference type="ARBA" id="ARBA00023015"/>
    </source>
</evidence>
<dbReference type="SUPFAM" id="SSF46785">
    <property type="entry name" value="Winged helix' DNA-binding domain"/>
    <property type="match status" value="1"/>
</dbReference>
<dbReference type="KEGG" id="afy:BW247_15930"/>